<reference evidence="1" key="1">
    <citation type="submission" date="2021-10" db="EMBL/GenBank/DDBJ databases">
        <authorList>
            <person name="Lavering E.D."/>
            <person name="James R."/>
            <person name="Fairholm J.D."/>
            <person name="Ogilvie B.H."/>
            <person name="Thurgood T.L."/>
            <person name="Robison R.A."/>
            <person name="Grose J.H."/>
        </authorList>
    </citation>
    <scope>NUCLEOTIDE SEQUENCE</scope>
</reference>
<protein>
    <submittedName>
        <fullName evidence="1">Uncharacterized protein</fullName>
    </submittedName>
</protein>
<name>A0AAE8YTW7_9CAUD</name>
<keyword evidence="2" id="KW-1185">Reference proteome</keyword>
<accession>A0AAE8YTW7</accession>
<sequence length="113" mass="13673">MIETYVFTAKEDIFKRKSTFYEGRAYFGRLSKTGKSLVIKSEEGYWIPFETFELGNGAWNYKLKSELFERSATIYMRSRKRIDEFTSPKDYLENKDNYKKYMFYGSHFRDIQL</sequence>
<evidence type="ECO:0000313" key="2">
    <source>
        <dbReference type="Proteomes" id="UP000827460"/>
    </source>
</evidence>
<dbReference type="Proteomes" id="UP000827460">
    <property type="component" value="Segment"/>
</dbReference>
<evidence type="ECO:0000313" key="1">
    <source>
        <dbReference type="EMBL" id="UGO50678.1"/>
    </source>
</evidence>
<dbReference type="EMBL" id="OK499991">
    <property type="protein sequence ID" value="UGO50678.1"/>
    <property type="molecule type" value="Genomic_DNA"/>
</dbReference>
<organism evidence="1 2">
    <name type="scientific">Bacillus phage vB_BanS_Sophrita</name>
    <dbReference type="NCBI Taxonomy" id="2894790"/>
    <lineage>
        <taxon>Viruses</taxon>
        <taxon>Duplodnaviria</taxon>
        <taxon>Heunggongvirae</taxon>
        <taxon>Uroviricota</taxon>
        <taxon>Caudoviricetes</taxon>
        <taxon>Joanripponvirinae</taxon>
        <taxon>Sophritavirus</taxon>
        <taxon>Sophritavirus sophrita</taxon>
    </lineage>
</organism>
<gene>
    <name evidence="1" type="ORF">SOPHRITA_87</name>
</gene>
<proteinExistence type="predicted"/>